<dbReference type="AlphaFoldDB" id="A0A9Q0N3L4"/>
<proteinExistence type="predicted"/>
<evidence type="ECO:0000256" key="1">
    <source>
        <dbReference type="SAM" id="MobiDB-lite"/>
    </source>
</evidence>
<reference evidence="2" key="1">
    <citation type="submission" date="2022-07" db="EMBL/GenBank/DDBJ databases">
        <authorList>
            <person name="Trinca V."/>
            <person name="Uliana J.V.C."/>
            <person name="Torres T.T."/>
            <person name="Ward R.J."/>
            <person name="Monesi N."/>
        </authorList>
    </citation>
    <scope>NUCLEOTIDE SEQUENCE</scope>
    <source>
        <strain evidence="2">HSMRA1968</strain>
        <tissue evidence="2">Whole embryos</tissue>
    </source>
</reference>
<dbReference type="EMBL" id="WJQU01000002">
    <property type="protein sequence ID" value="KAJ6642963.1"/>
    <property type="molecule type" value="Genomic_DNA"/>
</dbReference>
<feature type="compositionally biased region" description="Low complexity" evidence="1">
    <location>
        <begin position="443"/>
        <end position="457"/>
    </location>
</feature>
<protein>
    <submittedName>
        <fullName evidence="2">Uncharacterized protein</fullName>
    </submittedName>
</protein>
<evidence type="ECO:0000313" key="3">
    <source>
        <dbReference type="Proteomes" id="UP001151699"/>
    </source>
</evidence>
<accession>A0A9Q0N3L4</accession>
<feature type="region of interest" description="Disordered" evidence="1">
    <location>
        <begin position="443"/>
        <end position="464"/>
    </location>
</feature>
<organism evidence="2 3">
    <name type="scientific">Pseudolycoriella hygida</name>
    <dbReference type="NCBI Taxonomy" id="35572"/>
    <lineage>
        <taxon>Eukaryota</taxon>
        <taxon>Metazoa</taxon>
        <taxon>Ecdysozoa</taxon>
        <taxon>Arthropoda</taxon>
        <taxon>Hexapoda</taxon>
        <taxon>Insecta</taxon>
        <taxon>Pterygota</taxon>
        <taxon>Neoptera</taxon>
        <taxon>Endopterygota</taxon>
        <taxon>Diptera</taxon>
        <taxon>Nematocera</taxon>
        <taxon>Sciaroidea</taxon>
        <taxon>Sciaridae</taxon>
        <taxon>Pseudolycoriella</taxon>
    </lineage>
</organism>
<dbReference type="Proteomes" id="UP001151699">
    <property type="component" value="Chromosome B"/>
</dbReference>
<name>A0A9Q0N3L4_9DIPT</name>
<feature type="region of interest" description="Disordered" evidence="1">
    <location>
        <begin position="292"/>
        <end position="325"/>
    </location>
</feature>
<gene>
    <name evidence="2" type="ORF">Bhyg_07919</name>
</gene>
<evidence type="ECO:0000313" key="2">
    <source>
        <dbReference type="EMBL" id="KAJ6642963.1"/>
    </source>
</evidence>
<dbReference type="OrthoDB" id="7765201at2759"/>
<sequence>MVILCSLQGQSIQLIIPTQKMQWNNKFMAKWTFVLNTSVIAGGSIARDFKSRYRVGLIRKHISEVESPKPVKPTVFIRPKKQQQSKATMQALETSVDKNAVNGVTLQCKSATDTMKVKQIVHDKLGVPNDKIVEVLKQNNEQIKYFDLKIVVTIPKKYQGSIKSHDIIVELKSAEYRKLLETRDLNTQCNDSKEKLKPSMLNIQTNEMNSQRRLTNDQLPSSFARTNMVTRLEASGLYNSTTYIPTFAVSNAVSNNQSGLQPNSTSYDAMGATTHLGLKANFNPTATNIQSHTRGANNARVDSSRQSQLFSGGQTHSLDYSRTQQQPTPMLNAIQSQEVGYNQNLQFWPRQPSTAFHSQAQFLGISGPQIYTQPNSSHQLKTNYFTQPPLIGPSQPISANQSFRQPGLFGFGQSVGPSQSFTNNNSDPVIPPISTNNPINTVNPVTNPNQTNGVVGTLGAAPFR</sequence>
<comment type="caution">
    <text evidence="2">The sequence shown here is derived from an EMBL/GenBank/DDBJ whole genome shotgun (WGS) entry which is preliminary data.</text>
</comment>
<keyword evidence="3" id="KW-1185">Reference proteome</keyword>